<evidence type="ECO:0000256" key="9">
    <source>
        <dbReference type="RuleBase" id="RU000682"/>
    </source>
</evidence>
<comment type="caution">
    <text evidence="14">The sequence shown here is derived from an EMBL/GenBank/DDBJ whole genome shotgun (WGS) entry which is preliminary data.</text>
</comment>
<evidence type="ECO:0000256" key="5">
    <source>
        <dbReference type="ARBA" id="ARBA00023163"/>
    </source>
</evidence>
<dbReference type="InterPro" id="IPR000327">
    <property type="entry name" value="POU_dom"/>
</dbReference>
<dbReference type="PRINTS" id="PR00028">
    <property type="entry name" value="POUDOMAIN"/>
</dbReference>
<dbReference type="FunFam" id="1.10.10.60:FF:000051">
    <property type="entry name" value="POU domain protein"/>
    <property type="match status" value="1"/>
</dbReference>
<protein>
    <recommendedName>
        <fullName evidence="10">POU domain protein</fullName>
    </recommendedName>
</protein>
<dbReference type="PROSITE" id="PS50071">
    <property type="entry name" value="HOMEOBOX_2"/>
    <property type="match status" value="1"/>
</dbReference>
<comment type="subcellular location">
    <subcellularLocation>
        <location evidence="1 8 9">Nucleus</location>
    </subcellularLocation>
</comment>
<evidence type="ECO:0000256" key="11">
    <source>
        <dbReference type="SAM" id="MobiDB-lite"/>
    </source>
</evidence>
<dbReference type="SMART" id="SM00352">
    <property type="entry name" value="POU"/>
    <property type="match status" value="1"/>
</dbReference>
<keyword evidence="4 8" id="KW-0371">Homeobox</keyword>
<dbReference type="AlphaFoldDB" id="A0A7K6XSS3"/>
<dbReference type="CDD" id="cd00086">
    <property type="entry name" value="homeodomain"/>
    <property type="match status" value="1"/>
</dbReference>
<organism evidence="14 15">
    <name type="scientific">Promerops cafer</name>
    <name type="common">Cape sugarbird</name>
    <dbReference type="NCBI Taxonomy" id="254652"/>
    <lineage>
        <taxon>Eukaryota</taxon>
        <taxon>Metazoa</taxon>
        <taxon>Chordata</taxon>
        <taxon>Craniata</taxon>
        <taxon>Vertebrata</taxon>
        <taxon>Euteleostomi</taxon>
        <taxon>Archelosauria</taxon>
        <taxon>Archosauria</taxon>
        <taxon>Dinosauria</taxon>
        <taxon>Saurischia</taxon>
        <taxon>Theropoda</taxon>
        <taxon>Coelurosauria</taxon>
        <taxon>Aves</taxon>
        <taxon>Neognathae</taxon>
        <taxon>Neoaves</taxon>
        <taxon>Telluraves</taxon>
        <taxon>Australaves</taxon>
        <taxon>Passeriformes</taxon>
        <taxon>Passeroidea</taxon>
        <taxon>Nectariniidae</taxon>
        <taxon>Promerops</taxon>
    </lineage>
</organism>
<evidence type="ECO:0000256" key="4">
    <source>
        <dbReference type="ARBA" id="ARBA00023155"/>
    </source>
</evidence>
<dbReference type="InterPro" id="IPR013847">
    <property type="entry name" value="POU"/>
</dbReference>
<dbReference type="PROSITE" id="PS00035">
    <property type="entry name" value="POU_1"/>
    <property type="match status" value="1"/>
</dbReference>
<accession>A0A7K6XSS3</accession>
<dbReference type="GO" id="GO:0000978">
    <property type="term" value="F:RNA polymerase II cis-regulatory region sequence-specific DNA binding"/>
    <property type="evidence" value="ECO:0007669"/>
    <property type="project" value="TreeGrafter"/>
</dbReference>
<feature type="region of interest" description="Disordered" evidence="11">
    <location>
        <begin position="143"/>
        <end position="174"/>
    </location>
</feature>
<evidence type="ECO:0000256" key="6">
    <source>
        <dbReference type="ARBA" id="ARBA00023242"/>
    </source>
</evidence>
<evidence type="ECO:0000259" key="12">
    <source>
        <dbReference type="PROSITE" id="PS50071"/>
    </source>
</evidence>
<evidence type="ECO:0000256" key="3">
    <source>
        <dbReference type="ARBA" id="ARBA00023125"/>
    </source>
</evidence>
<evidence type="ECO:0000256" key="10">
    <source>
        <dbReference type="RuleBase" id="RU361194"/>
    </source>
</evidence>
<dbReference type="PANTHER" id="PTHR11636:SF68">
    <property type="entry name" value="POU DOMAIN, CLASS 6, TRANSCRIPTION FACTOR 2"/>
    <property type="match status" value="1"/>
</dbReference>
<dbReference type="Gene3D" id="1.10.10.60">
    <property type="entry name" value="Homeodomain-like"/>
    <property type="match status" value="1"/>
</dbReference>
<evidence type="ECO:0000313" key="14">
    <source>
        <dbReference type="EMBL" id="NWX62216.1"/>
    </source>
</evidence>
<evidence type="ECO:0000313" key="15">
    <source>
        <dbReference type="Proteomes" id="UP000587587"/>
    </source>
</evidence>
<gene>
    <name evidence="14" type="primary">Pou6f2</name>
    <name evidence="14" type="ORF">PROCAF_R08802</name>
</gene>
<dbReference type="InterPro" id="IPR050255">
    <property type="entry name" value="POU_domain_TF"/>
</dbReference>
<comment type="similarity">
    <text evidence="7">Belongs to the POU transcription factor family. Class-6 subfamily.</text>
</comment>
<keyword evidence="3 8" id="KW-0238">DNA-binding</keyword>
<feature type="domain" description="POU-specific" evidence="13">
    <location>
        <begin position="184"/>
        <end position="294"/>
    </location>
</feature>
<evidence type="ECO:0000256" key="7">
    <source>
        <dbReference type="ARBA" id="ARBA00061425"/>
    </source>
</evidence>
<dbReference type="PANTHER" id="PTHR11636">
    <property type="entry name" value="POU DOMAIN"/>
    <property type="match status" value="1"/>
</dbReference>
<dbReference type="Pfam" id="PF00157">
    <property type="entry name" value="Pou"/>
    <property type="match status" value="2"/>
</dbReference>
<keyword evidence="15" id="KW-1185">Reference proteome</keyword>
<evidence type="ECO:0000256" key="1">
    <source>
        <dbReference type="ARBA" id="ARBA00004123"/>
    </source>
</evidence>
<dbReference type="GO" id="GO:0000981">
    <property type="term" value="F:DNA-binding transcription factor activity, RNA polymerase II-specific"/>
    <property type="evidence" value="ECO:0007669"/>
    <property type="project" value="TreeGrafter"/>
</dbReference>
<evidence type="ECO:0000256" key="8">
    <source>
        <dbReference type="PROSITE-ProRule" id="PRU00108"/>
    </source>
</evidence>
<dbReference type="SUPFAM" id="SSF47413">
    <property type="entry name" value="lambda repressor-like DNA-binding domains"/>
    <property type="match status" value="1"/>
</dbReference>
<feature type="compositionally biased region" description="Low complexity" evidence="11">
    <location>
        <begin position="146"/>
        <end position="174"/>
    </location>
</feature>
<dbReference type="PROSITE" id="PS51179">
    <property type="entry name" value="POU_3"/>
    <property type="match status" value="1"/>
</dbReference>
<evidence type="ECO:0000259" key="13">
    <source>
        <dbReference type="PROSITE" id="PS51179"/>
    </source>
</evidence>
<dbReference type="GO" id="GO:0005634">
    <property type="term" value="C:nucleus"/>
    <property type="evidence" value="ECO:0007669"/>
    <property type="project" value="UniProtKB-SubCell"/>
</dbReference>
<feature type="domain" description="Homeobox" evidence="12">
    <location>
        <begin position="313"/>
        <end position="373"/>
    </location>
</feature>
<keyword evidence="5 10" id="KW-0804">Transcription</keyword>
<proteinExistence type="inferred from homology"/>
<dbReference type="InterPro" id="IPR001356">
    <property type="entry name" value="HD"/>
</dbReference>
<reference evidence="14 15" key="1">
    <citation type="submission" date="2019-09" db="EMBL/GenBank/DDBJ databases">
        <title>Bird 10,000 Genomes (B10K) Project - Family phase.</title>
        <authorList>
            <person name="Zhang G."/>
        </authorList>
    </citation>
    <scope>NUCLEOTIDE SEQUENCE [LARGE SCALE GENOMIC DNA]</scope>
    <source>
        <strain evidence="14">B10K-UC-030-53</strain>
    </source>
</reference>
<dbReference type="Pfam" id="PF00046">
    <property type="entry name" value="Homeodomain"/>
    <property type="match status" value="1"/>
</dbReference>
<keyword evidence="6 8" id="KW-0539">Nucleus</keyword>
<dbReference type="Proteomes" id="UP000587587">
    <property type="component" value="Unassembled WGS sequence"/>
</dbReference>
<dbReference type="PROSITE" id="PS00465">
    <property type="entry name" value="POU_2"/>
    <property type="match status" value="1"/>
</dbReference>
<feature type="DNA-binding region" description="Homeobox" evidence="8">
    <location>
        <begin position="315"/>
        <end position="374"/>
    </location>
</feature>
<dbReference type="SMART" id="SM00389">
    <property type="entry name" value="HOX"/>
    <property type="match status" value="1"/>
</dbReference>
<keyword evidence="2" id="KW-0805">Transcription regulation</keyword>
<evidence type="ECO:0000256" key="2">
    <source>
        <dbReference type="ARBA" id="ARBA00023015"/>
    </source>
</evidence>
<dbReference type="EMBL" id="VZSE01009831">
    <property type="protein sequence ID" value="NWX62216.1"/>
    <property type="molecule type" value="Genomic_DNA"/>
</dbReference>
<dbReference type="SUPFAM" id="SSF46689">
    <property type="entry name" value="Homeodomain-like"/>
    <property type="match status" value="1"/>
</dbReference>
<dbReference type="Gene3D" id="1.10.260.40">
    <property type="entry name" value="lambda repressor-like DNA-binding domains"/>
    <property type="match status" value="1"/>
</dbReference>
<feature type="non-terminal residue" evidence="14">
    <location>
        <position position="399"/>
    </location>
</feature>
<sequence length="399" mass="42763">QLVNNPLASQAAAAAAAAAMGSIANSQAFGNALSSLQGVTGQLVTNAQGQIIGTIPLMPNPVPSNQAAGGAQGLQVQPITPQLLTNAQGQIIATVIGNQILPVINTQGITLSPLKPGQQLHQPSQTQVGQAASQSNLLHLAHSQASMSQSPVRQASSSSSSSSSSSALSVGQLVSNPQTATGEVDGVNLEEIREFAKAFKIRRLSLGLTQTQVGQALSATEGPAYSQSAICRHTILRSHFFLPQEAQENTIASSLTAKLNPGLLYPARFEKLDITPKSAQKIKPVLERWMAEAEARHRAGMQNLTEFIGSEPSKKRKRRTSFTPQALEILNAHFEKNTHPSGQEMTEIAEKLNYDREVVRVWFCNKRQALKNTIKRLKQHEPTTAVPMEPLTDSLEENS</sequence>
<dbReference type="InterPro" id="IPR010982">
    <property type="entry name" value="Lambda_DNA-bd_dom_sf"/>
</dbReference>
<dbReference type="InterPro" id="IPR009057">
    <property type="entry name" value="Homeodomain-like_sf"/>
</dbReference>
<feature type="non-terminal residue" evidence="14">
    <location>
        <position position="1"/>
    </location>
</feature>
<name>A0A7K6XSS3_9PASE</name>